<sequence>MPRSEQPNQWQMAHIGLELAGAVVVLALAGYWVDRQFATGPWGVLAGTAIGFVGGMYLFIKQALKANKQFDTRRSGDKNNDTHK</sequence>
<name>A0ABV4U5W7_9BACT</name>
<evidence type="ECO:0000313" key="3">
    <source>
        <dbReference type="Proteomes" id="UP001575105"/>
    </source>
</evidence>
<dbReference type="EMBL" id="JBGUBD010000006">
    <property type="protein sequence ID" value="MFA9478985.1"/>
    <property type="molecule type" value="Genomic_DNA"/>
</dbReference>
<keyword evidence="1" id="KW-0472">Membrane</keyword>
<dbReference type="Pfam" id="PF09527">
    <property type="entry name" value="ATPase_gene1"/>
    <property type="match status" value="1"/>
</dbReference>
<feature type="transmembrane region" description="Helical" evidence="1">
    <location>
        <begin position="12"/>
        <end position="33"/>
    </location>
</feature>
<evidence type="ECO:0000313" key="2">
    <source>
        <dbReference type="EMBL" id="MFA9478985.1"/>
    </source>
</evidence>
<protein>
    <submittedName>
        <fullName evidence="2">AtpZ/AtpI family protein</fullName>
    </submittedName>
</protein>
<feature type="transmembrane region" description="Helical" evidence="1">
    <location>
        <begin position="39"/>
        <end position="60"/>
    </location>
</feature>
<keyword evidence="3" id="KW-1185">Reference proteome</keyword>
<comment type="caution">
    <text evidence="2">The sequence shown here is derived from an EMBL/GenBank/DDBJ whole genome shotgun (WGS) entry which is preliminary data.</text>
</comment>
<gene>
    <name evidence="2" type="ORF">ACERK3_11885</name>
</gene>
<dbReference type="RefSeq" id="WP_425345902.1">
    <property type="nucleotide sequence ID" value="NZ_JBGUBD010000006.1"/>
</dbReference>
<dbReference type="InterPro" id="IPR032820">
    <property type="entry name" value="ATPase_put"/>
</dbReference>
<accession>A0ABV4U5W7</accession>
<evidence type="ECO:0000256" key="1">
    <source>
        <dbReference type="SAM" id="Phobius"/>
    </source>
</evidence>
<keyword evidence="1" id="KW-0812">Transmembrane</keyword>
<reference evidence="2 3" key="1">
    <citation type="submission" date="2024-08" db="EMBL/GenBank/DDBJ databases">
        <title>Whole-genome sequencing of halo(alkali)philic microorganisms from hypersaline lakes.</title>
        <authorList>
            <person name="Sorokin D.Y."/>
            <person name="Merkel A.Y."/>
            <person name="Messina E."/>
            <person name="Yakimov M."/>
        </authorList>
    </citation>
    <scope>NUCLEOTIDE SEQUENCE [LARGE SCALE GENOMIC DNA]</scope>
    <source>
        <strain evidence="2 3">AB-hyl4</strain>
    </source>
</reference>
<organism evidence="2 3">
    <name type="scientific">Natronomicrosphaera hydrolytica</name>
    <dbReference type="NCBI Taxonomy" id="3242702"/>
    <lineage>
        <taxon>Bacteria</taxon>
        <taxon>Pseudomonadati</taxon>
        <taxon>Planctomycetota</taxon>
        <taxon>Phycisphaerae</taxon>
        <taxon>Phycisphaerales</taxon>
        <taxon>Phycisphaeraceae</taxon>
        <taxon>Natronomicrosphaera</taxon>
    </lineage>
</organism>
<dbReference type="Proteomes" id="UP001575105">
    <property type="component" value="Unassembled WGS sequence"/>
</dbReference>
<proteinExistence type="predicted"/>
<keyword evidence="1" id="KW-1133">Transmembrane helix</keyword>